<proteinExistence type="predicted"/>
<keyword evidence="3" id="KW-1185">Reference proteome</keyword>
<gene>
    <name evidence="2" type="ORF">AAG747_12395</name>
</gene>
<dbReference type="EMBL" id="JBDKWZ010000006">
    <property type="protein sequence ID" value="MEN7548715.1"/>
    <property type="molecule type" value="Genomic_DNA"/>
</dbReference>
<comment type="caution">
    <text evidence="2">The sequence shown here is derived from an EMBL/GenBank/DDBJ whole genome shotgun (WGS) entry which is preliminary data.</text>
</comment>
<dbReference type="InterPro" id="IPR000182">
    <property type="entry name" value="GNAT_dom"/>
</dbReference>
<dbReference type="GO" id="GO:0016747">
    <property type="term" value="F:acyltransferase activity, transferring groups other than amino-acyl groups"/>
    <property type="evidence" value="ECO:0007669"/>
    <property type="project" value="InterPro"/>
</dbReference>
<organism evidence="2 3">
    <name type="scientific">Rapidithrix thailandica</name>
    <dbReference type="NCBI Taxonomy" id="413964"/>
    <lineage>
        <taxon>Bacteria</taxon>
        <taxon>Pseudomonadati</taxon>
        <taxon>Bacteroidota</taxon>
        <taxon>Cytophagia</taxon>
        <taxon>Cytophagales</taxon>
        <taxon>Flammeovirgaceae</taxon>
        <taxon>Rapidithrix</taxon>
    </lineage>
</organism>
<protein>
    <submittedName>
        <fullName evidence="2">GNAT family N-acetyltransferase</fullName>
    </submittedName>
</protein>
<evidence type="ECO:0000259" key="1">
    <source>
        <dbReference type="PROSITE" id="PS51186"/>
    </source>
</evidence>
<dbReference type="InterPro" id="IPR016181">
    <property type="entry name" value="Acyl_CoA_acyltransferase"/>
</dbReference>
<dbReference type="Proteomes" id="UP001403385">
    <property type="component" value="Unassembled WGS sequence"/>
</dbReference>
<evidence type="ECO:0000313" key="3">
    <source>
        <dbReference type="Proteomes" id="UP001403385"/>
    </source>
</evidence>
<dbReference type="Gene3D" id="3.40.630.30">
    <property type="match status" value="1"/>
</dbReference>
<dbReference type="SUPFAM" id="SSF55729">
    <property type="entry name" value="Acyl-CoA N-acyltransferases (Nat)"/>
    <property type="match status" value="1"/>
</dbReference>
<dbReference type="AlphaFoldDB" id="A0AAW9S8D6"/>
<evidence type="ECO:0000313" key="2">
    <source>
        <dbReference type="EMBL" id="MEN7548715.1"/>
    </source>
</evidence>
<accession>A0AAW9S8D6</accession>
<reference evidence="2 3" key="1">
    <citation type="submission" date="2024-04" db="EMBL/GenBank/DDBJ databases">
        <title>Novel genus in family Flammeovirgaceae.</title>
        <authorList>
            <person name="Nguyen T.H."/>
            <person name="Vuong T.Q."/>
            <person name="Le H."/>
            <person name="Kim S.-G."/>
        </authorList>
    </citation>
    <scope>NUCLEOTIDE SEQUENCE [LARGE SCALE GENOMIC DNA]</scope>
    <source>
        <strain evidence="2 3">JCM 23209</strain>
    </source>
</reference>
<dbReference type="PANTHER" id="PTHR43792:SF1">
    <property type="entry name" value="N-ACETYLTRANSFERASE DOMAIN-CONTAINING PROTEIN"/>
    <property type="match status" value="1"/>
</dbReference>
<name>A0AAW9S8D6_9BACT</name>
<dbReference type="PROSITE" id="PS51186">
    <property type="entry name" value="GNAT"/>
    <property type="match status" value="1"/>
</dbReference>
<dbReference type="InterPro" id="IPR051531">
    <property type="entry name" value="N-acetyltransferase"/>
</dbReference>
<dbReference type="Pfam" id="PF13302">
    <property type="entry name" value="Acetyltransf_3"/>
    <property type="match status" value="1"/>
</dbReference>
<dbReference type="RefSeq" id="WP_346821492.1">
    <property type="nucleotide sequence ID" value="NZ_JBDKWZ010000006.1"/>
</dbReference>
<feature type="domain" description="N-acetyltransferase" evidence="1">
    <location>
        <begin position="7"/>
        <end position="168"/>
    </location>
</feature>
<dbReference type="PANTHER" id="PTHR43792">
    <property type="entry name" value="GNAT FAMILY, PUTATIVE (AFU_ORTHOLOGUE AFUA_3G00765)-RELATED-RELATED"/>
    <property type="match status" value="1"/>
</dbReference>
<sequence>MQTTERLILKQPEHDDIDHFFEIYSDPETNLFNPLGPVSDRKIAARILNAMIEHWEKYKFGAWKIMEKSQPDVVIGFGGLNYRLYNEELKLNLGFRFGKQAWGKGYATELARKAIAFGFNEFNKKAIYGLVRPKNAASINVLEKCGLTPVAELDDVPGEEKSLIYKIENKTIR</sequence>